<evidence type="ECO:0000259" key="16">
    <source>
        <dbReference type="Pfam" id="PF00148"/>
    </source>
</evidence>
<comment type="similarity">
    <text evidence="2 14">Belongs to the NifD/NifK/NifE/NifN family.</text>
</comment>
<evidence type="ECO:0000256" key="7">
    <source>
        <dbReference type="ARBA" id="ARBA00022741"/>
    </source>
</evidence>
<dbReference type="PANTHER" id="PTHR33712:SF7">
    <property type="entry name" value="LIGHT-INDEPENDENT PROTOCHLOROPHYLLIDE REDUCTASE SUBUNIT B"/>
    <property type="match status" value="1"/>
</dbReference>
<evidence type="ECO:0000256" key="13">
    <source>
        <dbReference type="ARBA" id="ARBA00047967"/>
    </source>
</evidence>
<evidence type="ECO:0000256" key="9">
    <source>
        <dbReference type="ARBA" id="ARBA00023002"/>
    </source>
</evidence>
<keyword evidence="8 15" id="KW-0067">ATP-binding</keyword>
<dbReference type="SUPFAM" id="SSF53807">
    <property type="entry name" value="Helical backbone' metal receptor"/>
    <property type="match status" value="1"/>
</dbReference>
<evidence type="ECO:0000256" key="8">
    <source>
        <dbReference type="ARBA" id="ARBA00022840"/>
    </source>
</evidence>
<dbReference type="InterPro" id="IPR000318">
    <property type="entry name" value="Nase_comp1_CS"/>
</dbReference>
<comment type="function">
    <text evidence="1 15">This molybdenum-iron protein is part of the nitrogenase complex that catalyzes the key enzymatic reactions in nitrogen fixation.</text>
</comment>
<keyword evidence="10 15" id="KW-0408">Iron</keyword>
<evidence type="ECO:0000256" key="4">
    <source>
        <dbReference type="ARBA" id="ARBA00012773"/>
    </source>
</evidence>
<evidence type="ECO:0000313" key="17">
    <source>
        <dbReference type="EMBL" id="SCM82775.1"/>
    </source>
</evidence>
<keyword evidence="9 15" id="KW-0560">Oxidoreductase</keyword>
<dbReference type="GO" id="GO:0005524">
    <property type="term" value="F:ATP binding"/>
    <property type="evidence" value="ECO:0007669"/>
    <property type="project" value="UniProtKB-KW"/>
</dbReference>
<dbReference type="Gene3D" id="3.40.50.1980">
    <property type="entry name" value="Nitrogenase molybdenum iron protein domain"/>
    <property type="match status" value="3"/>
</dbReference>
<evidence type="ECO:0000256" key="5">
    <source>
        <dbReference type="ARBA" id="ARBA00014775"/>
    </source>
</evidence>
<dbReference type="Pfam" id="PF00148">
    <property type="entry name" value="Oxidored_nitro"/>
    <property type="match status" value="1"/>
</dbReference>
<evidence type="ECO:0000256" key="2">
    <source>
        <dbReference type="ARBA" id="ARBA00011002"/>
    </source>
</evidence>
<evidence type="ECO:0000256" key="3">
    <source>
        <dbReference type="ARBA" id="ARBA00011462"/>
    </source>
</evidence>
<dbReference type="EC" id="1.18.6.1" evidence="4 15"/>
<dbReference type="PROSITE" id="PS00090">
    <property type="entry name" value="NITROGENASE_1_2"/>
    <property type="match status" value="1"/>
</dbReference>
<dbReference type="RefSeq" id="WP_075756076.1">
    <property type="nucleotide sequence ID" value="NZ_LT608335.1"/>
</dbReference>
<keyword evidence="11 15" id="KW-0411">Iron-sulfur</keyword>
<comment type="cofactor">
    <cofactor evidence="15">
        <name>[8Fe-7S] cluster</name>
        <dbReference type="ChEBI" id="CHEBI:21143"/>
    </cofactor>
    <text evidence="15">Binds 1 [8Fe-7S] cluster per heterodimer.</text>
</comment>
<dbReference type="NCBIfam" id="TIGR01286">
    <property type="entry name" value="nifK"/>
    <property type="match status" value="1"/>
</dbReference>
<evidence type="ECO:0000256" key="15">
    <source>
        <dbReference type="RuleBase" id="RU364127"/>
    </source>
</evidence>
<dbReference type="GO" id="GO:0016612">
    <property type="term" value="C:molybdenum-iron nitrogenase complex"/>
    <property type="evidence" value="ECO:0007669"/>
    <property type="project" value="InterPro"/>
</dbReference>
<evidence type="ECO:0000256" key="10">
    <source>
        <dbReference type="ARBA" id="ARBA00023004"/>
    </source>
</evidence>
<sequence>MLDCTPKEQKERSSGGIINPAKTCQPIGAMYAALGIHSCLPHSHGSQGCCSFHRMHLSRHFREPAMASTSSFTEGASVFGGGANLKTAIKNVFSIYNPEVMAIHTTCLTETIGDDIPSIIKSAEIPEGKLVIHANTPSYQGSHITGFSNMTKGMVSYLAEAALTVKKEQVNIIPGFVNPGDMREIKRIVKAMGITFIMFPDTSGVLDSPLTGKFSMYPNGGATVDQIKDSGNSKLTLAFGRFAASDAAELLAKKCQVPATVLKTPIGIKATDAMLMALRRAFSQEIPVELEEERGQLVDIMTDTHFHFHGKQVAIFGDPDIVTGLTEFVLSLGMKPVHILTGTPGGAIGSGMGSFEEDINEMVSTAGIKANVKAGGDLFTFHQWIKNEPVDLIIGNTYGKYIARAEDIPLVRVGFPVLDRSVHSYLPIVGYRGAMRLIESISGALLDRADRDASDEDFELVM</sequence>
<dbReference type="PROSITE" id="PS00699">
    <property type="entry name" value="NITROGENASE_1_1"/>
    <property type="match status" value="1"/>
</dbReference>
<dbReference type="InterPro" id="IPR000510">
    <property type="entry name" value="Nase/OxRdtase_comp1"/>
</dbReference>
<evidence type="ECO:0000256" key="12">
    <source>
        <dbReference type="ARBA" id="ARBA00023231"/>
    </source>
</evidence>
<feature type="domain" description="Nitrogenase/oxidoreductase component 1" evidence="16">
    <location>
        <begin position="24"/>
        <end position="445"/>
    </location>
</feature>
<comment type="catalytic activity">
    <reaction evidence="13 15">
        <text>N2 + 8 reduced [2Fe-2S]-[ferredoxin] + 16 ATP + 16 H2O = H2 + 8 oxidized [2Fe-2S]-[ferredoxin] + 2 NH4(+) + 16 ADP + 16 phosphate + 6 H(+)</text>
        <dbReference type="Rhea" id="RHEA:21448"/>
        <dbReference type="Rhea" id="RHEA-COMP:10000"/>
        <dbReference type="Rhea" id="RHEA-COMP:10001"/>
        <dbReference type="ChEBI" id="CHEBI:15377"/>
        <dbReference type="ChEBI" id="CHEBI:15378"/>
        <dbReference type="ChEBI" id="CHEBI:17997"/>
        <dbReference type="ChEBI" id="CHEBI:18276"/>
        <dbReference type="ChEBI" id="CHEBI:28938"/>
        <dbReference type="ChEBI" id="CHEBI:30616"/>
        <dbReference type="ChEBI" id="CHEBI:33737"/>
        <dbReference type="ChEBI" id="CHEBI:33738"/>
        <dbReference type="ChEBI" id="CHEBI:43474"/>
        <dbReference type="ChEBI" id="CHEBI:456216"/>
        <dbReference type="EC" id="1.18.6.1"/>
    </reaction>
</comment>
<organism evidence="17">
    <name type="scientific">uncultured Sporomusa sp</name>
    <dbReference type="NCBI Taxonomy" id="307249"/>
    <lineage>
        <taxon>Bacteria</taxon>
        <taxon>Bacillati</taxon>
        <taxon>Bacillota</taxon>
        <taxon>Negativicutes</taxon>
        <taxon>Selenomonadales</taxon>
        <taxon>Sporomusaceae</taxon>
        <taxon>Sporomusa</taxon>
        <taxon>environmental samples</taxon>
    </lineage>
</organism>
<proteinExistence type="inferred from homology"/>
<protein>
    <recommendedName>
        <fullName evidence="5 15">Nitrogenase molybdenum-iron protein beta chain</fullName>
        <ecNumber evidence="4 15">1.18.6.1</ecNumber>
    </recommendedName>
    <alternativeName>
        <fullName evidence="15">Dinitrogenase</fullName>
    </alternativeName>
</protein>
<dbReference type="AlphaFoldDB" id="A0A212LYW3"/>
<dbReference type="GO" id="GO:0046872">
    <property type="term" value="F:metal ion binding"/>
    <property type="evidence" value="ECO:0007669"/>
    <property type="project" value="UniProtKB-KW"/>
</dbReference>
<keyword evidence="12 14" id="KW-0535">Nitrogen fixation</keyword>
<dbReference type="InterPro" id="IPR050152">
    <property type="entry name" value="ChlB/BchB/BchZ"/>
</dbReference>
<keyword evidence="6 15" id="KW-0479">Metal-binding</keyword>
<gene>
    <name evidence="17" type="primary">nifK</name>
    <name evidence="17" type="ORF">KL86SPO_50546</name>
</gene>
<accession>A0A212LYW3</accession>
<dbReference type="EMBL" id="FMJE01000005">
    <property type="protein sequence ID" value="SCM82775.1"/>
    <property type="molecule type" value="Genomic_DNA"/>
</dbReference>
<evidence type="ECO:0000256" key="6">
    <source>
        <dbReference type="ARBA" id="ARBA00022723"/>
    </source>
</evidence>
<dbReference type="Gene3D" id="1.20.89.10">
    <property type="entry name" value="Nitrogenase Molybdenum-iron Protein, subunit B, domain 4"/>
    <property type="match status" value="1"/>
</dbReference>
<keyword evidence="7 15" id="KW-0547">Nucleotide-binding</keyword>
<dbReference type="GO" id="GO:0016163">
    <property type="term" value="F:nitrogenase activity"/>
    <property type="evidence" value="ECO:0007669"/>
    <property type="project" value="UniProtKB-EC"/>
</dbReference>
<dbReference type="InterPro" id="IPR005976">
    <property type="entry name" value="Nase_Mo-Fe_CF_bsu"/>
</dbReference>
<dbReference type="PANTHER" id="PTHR33712">
    <property type="entry name" value="LIGHT-INDEPENDENT PROTOCHLOROPHYLLIDE REDUCTASE SUBUNIT B"/>
    <property type="match status" value="1"/>
</dbReference>
<comment type="subunit">
    <text evidence="3 15">Tetramer of two alpha and two beta chains. Forms complex with the iron protein (nitrogenase component 2).</text>
</comment>
<name>A0A212LYW3_9FIRM</name>
<evidence type="ECO:0000256" key="11">
    <source>
        <dbReference type="ARBA" id="ARBA00023014"/>
    </source>
</evidence>
<dbReference type="GO" id="GO:0051536">
    <property type="term" value="F:iron-sulfur cluster binding"/>
    <property type="evidence" value="ECO:0007669"/>
    <property type="project" value="UniProtKB-KW"/>
</dbReference>
<evidence type="ECO:0000256" key="1">
    <source>
        <dbReference type="ARBA" id="ARBA00002621"/>
    </source>
</evidence>
<reference evidence="17" key="1">
    <citation type="submission" date="2016-08" db="EMBL/GenBank/DDBJ databases">
        <authorList>
            <person name="Seilhamer J.J."/>
        </authorList>
    </citation>
    <scope>NUCLEOTIDE SEQUENCE</scope>
    <source>
        <strain evidence="17">86</strain>
    </source>
</reference>
<evidence type="ECO:0000256" key="14">
    <source>
        <dbReference type="RuleBase" id="RU004021"/>
    </source>
</evidence>